<proteinExistence type="predicted"/>
<dbReference type="Pfam" id="PF16242">
    <property type="entry name" value="Pyrid_ox_like"/>
    <property type="match status" value="1"/>
</dbReference>
<gene>
    <name evidence="3" type="ORF">CVT26_003468</name>
</gene>
<dbReference type="InterPro" id="IPR012349">
    <property type="entry name" value="Split_barrel_FMN-bd"/>
</dbReference>
<evidence type="ECO:0000313" key="3">
    <source>
        <dbReference type="EMBL" id="PPQ98216.1"/>
    </source>
</evidence>
<protein>
    <recommendedName>
        <fullName evidence="2">General stress protein FMN-binding split barrel domain-containing protein</fullName>
    </recommendedName>
</protein>
<feature type="domain" description="General stress protein FMN-binding split barrel" evidence="2">
    <location>
        <begin position="24"/>
        <end position="178"/>
    </location>
</feature>
<name>A0A409Y5A7_9AGAR</name>
<dbReference type="STRING" id="231916.A0A409Y5A7"/>
<evidence type="ECO:0000259" key="2">
    <source>
        <dbReference type="Pfam" id="PF16242"/>
    </source>
</evidence>
<organism evidence="3 4">
    <name type="scientific">Gymnopilus dilepis</name>
    <dbReference type="NCBI Taxonomy" id="231916"/>
    <lineage>
        <taxon>Eukaryota</taxon>
        <taxon>Fungi</taxon>
        <taxon>Dikarya</taxon>
        <taxon>Basidiomycota</taxon>
        <taxon>Agaricomycotina</taxon>
        <taxon>Agaricomycetes</taxon>
        <taxon>Agaricomycetidae</taxon>
        <taxon>Agaricales</taxon>
        <taxon>Agaricineae</taxon>
        <taxon>Hymenogastraceae</taxon>
        <taxon>Gymnopilus</taxon>
    </lineage>
</organism>
<dbReference type="InterPro" id="IPR052917">
    <property type="entry name" value="Stress-Dev_Protein"/>
</dbReference>
<keyword evidence="4" id="KW-1185">Reference proteome</keyword>
<comment type="caution">
    <text evidence="3">The sequence shown here is derived from an EMBL/GenBank/DDBJ whole genome shotgun (WGS) entry which is preliminary data.</text>
</comment>
<dbReference type="EMBL" id="NHYE01001139">
    <property type="protein sequence ID" value="PPQ98216.1"/>
    <property type="molecule type" value="Genomic_DNA"/>
</dbReference>
<reference evidence="3 4" key="1">
    <citation type="journal article" date="2018" name="Evol. Lett.">
        <title>Horizontal gene cluster transfer increased hallucinogenic mushroom diversity.</title>
        <authorList>
            <person name="Reynolds H.T."/>
            <person name="Vijayakumar V."/>
            <person name="Gluck-Thaler E."/>
            <person name="Korotkin H.B."/>
            <person name="Matheny P.B."/>
            <person name="Slot J.C."/>
        </authorList>
    </citation>
    <scope>NUCLEOTIDE SEQUENCE [LARGE SCALE GENOMIC DNA]</scope>
    <source>
        <strain evidence="3 4">SRW20</strain>
    </source>
</reference>
<dbReference type="AlphaFoldDB" id="A0A409Y5A7"/>
<dbReference type="Gene3D" id="2.30.110.10">
    <property type="entry name" value="Electron Transport, Fmn-binding Protein, Chain A"/>
    <property type="match status" value="1"/>
</dbReference>
<evidence type="ECO:0000256" key="1">
    <source>
        <dbReference type="SAM" id="MobiDB-lite"/>
    </source>
</evidence>
<dbReference type="OrthoDB" id="434253at2759"/>
<dbReference type="PANTHER" id="PTHR34818:SF1">
    <property type="entry name" value="PROTEIN BLI-3"/>
    <property type="match status" value="1"/>
</dbReference>
<feature type="region of interest" description="Disordered" evidence="1">
    <location>
        <begin position="1"/>
        <end position="22"/>
    </location>
</feature>
<accession>A0A409Y5A7</accession>
<sequence>MAANKSKLDPYTSKAQNDNLTPMDKIKGLKDIIRSTETAMFTTRSANGSFHSRAMNPVAPESDTDLTLTFIANHASSKFDEIENDSHVNVSFLNPATSDWASFSGKAKVIEDRDKIKQRWSKSASAWFGDLKDGVHKGDVNDERVALIQVIPEEIRYWHATKGKLGTALEAGIDAMTGGVTVPGELRTITSDEIQLTQGLEGRD</sequence>
<dbReference type="Proteomes" id="UP000284706">
    <property type="component" value="Unassembled WGS sequence"/>
</dbReference>
<dbReference type="SUPFAM" id="SSF50475">
    <property type="entry name" value="FMN-binding split barrel"/>
    <property type="match status" value="1"/>
</dbReference>
<evidence type="ECO:0000313" key="4">
    <source>
        <dbReference type="Proteomes" id="UP000284706"/>
    </source>
</evidence>
<dbReference type="InParanoid" id="A0A409Y5A7"/>
<dbReference type="InterPro" id="IPR038725">
    <property type="entry name" value="YdaG_split_barrel_FMN-bd"/>
</dbReference>
<dbReference type="PANTHER" id="PTHR34818">
    <property type="entry name" value="PROTEIN BLI-3"/>
    <property type="match status" value="1"/>
</dbReference>